<sequence length="195" mass="21045">MNSSRQILRLSRCAPKSGTSLAPVSQCRRLFSWHASRLAGHTLAASVPAPTRSRTLASPWTSFSARAATVLPDGTLQGSRAFSSSPARGAEESPDPFFVALRRTKLHDQIASSPEAMAALGEFRKLMLEKGFDATKGMPSKFQLLQLAASAEFRTAAKKVMEELKKVGIDVNSPEAMQTLLQAQNMEQGDGSKPK</sequence>
<proteinExistence type="predicted"/>
<evidence type="ECO:0000313" key="1">
    <source>
        <dbReference type="EMBL" id="EIW82200.1"/>
    </source>
</evidence>
<dbReference type="KEGG" id="cput:CONPUDRAFT_136737"/>
<dbReference type="GeneID" id="19200941"/>
<name>A0A5M3MSY2_CONPW</name>
<keyword evidence="2" id="KW-1185">Reference proteome</keyword>
<gene>
    <name evidence="1" type="ORF">CONPUDRAFT_136737</name>
</gene>
<organism evidence="1 2">
    <name type="scientific">Coniophora puteana (strain RWD-64-598)</name>
    <name type="common">Brown rot fungus</name>
    <dbReference type="NCBI Taxonomy" id="741705"/>
    <lineage>
        <taxon>Eukaryota</taxon>
        <taxon>Fungi</taxon>
        <taxon>Dikarya</taxon>
        <taxon>Basidiomycota</taxon>
        <taxon>Agaricomycotina</taxon>
        <taxon>Agaricomycetes</taxon>
        <taxon>Agaricomycetidae</taxon>
        <taxon>Boletales</taxon>
        <taxon>Coniophorineae</taxon>
        <taxon>Coniophoraceae</taxon>
        <taxon>Coniophora</taxon>
    </lineage>
</organism>
<dbReference type="OMA" id="IMGANRK"/>
<evidence type="ECO:0000313" key="2">
    <source>
        <dbReference type="Proteomes" id="UP000053558"/>
    </source>
</evidence>
<dbReference type="RefSeq" id="XP_007767953.1">
    <property type="nucleotide sequence ID" value="XM_007769763.1"/>
</dbReference>
<comment type="caution">
    <text evidence="1">The sequence shown here is derived from an EMBL/GenBank/DDBJ whole genome shotgun (WGS) entry which is preliminary data.</text>
</comment>
<dbReference type="Proteomes" id="UP000053558">
    <property type="component" value="Unassembled WGS sequence"/>
</dbReference>
<accession>A0A5M3MSY2</accession>
<protein>
    <submittedName>
        <fullName evidence="1">Uncharacterized protein</fullName>
    </submittedName>
</protein>
<dbReference type="AlphaFoldDB" id="A0A5M3MSY2"/>
<reference evidence="2" key="1">
    <citation type="journal article" date="2012" name="Science">
        <title>The Paleozoic origin of enzymatic lignin decomposition reconstructed from 31 fungal genomes.</title>
        <authorList>
            <person name="Floudas D."/>
            <person name="Binder M."/>
            <person name="Riley R."/>
            <person name="Barry K."/>
            <person name="Blanchette R.A."/>
            <person name="Henrissat B."/>
            <person name="Martinez A.T."/>
            <person name="Otillar R."/>
            <person name="Spatafora J.W."/>
            <person name="Yadav J.S."/>
            <person name="Aerts A."/>
            <person name="Benoit I."/>
            <person name="Boyd A."/>
            <person name="Carlson A."/>
            <person name="Copeland A."/>
            <person name="Coutinho P.M."/>
            <person name="de Vries R.P."/>
            <person name="Ferreira P."/>
            <person name="Findley K."/>
            <person name="Foster B."/>
            <person name="Gaskell J."/>
            <person name="Glotzer D."/>
            <person name="Gorecki P."/>
            <person name="Heitman J."/>
            <person name="Hesse C."/>
            <person name="Hori C."/>
            <person name="Igarashi K."/>
            <person name="Jurgens J.A."/>
            <person name="Kallen N."/>
            <person name="Kersten P."/>
            <person name="Kohler A."/>
            <person name="Kuees U."/>
            <person name="Kumar T.K.A."/>
            <person name="Kuo A."/>
            <person name="LaButti K."/>
            <person name="Larrondo L.F."/>
            <person name="Lindquist E."/>
            <person name="Ling A."/>
            <person name="Lombard V."/>
            <person name="Lucas S."/>
            <person name="Lundell T."/>
            <person name="Martin R."/>
            <person name="McLaughlin D.J."/>
            <person name="Morgenstern I."/>
            <person name="Morin E."/>
            <person name="Murat C."/>
            <person name="Nagy L.G."/>
            <person name="Nolan M."/>
            <person name="Ohm R.A."/>
            <person name="Patyshakuliyeva A."/>
            <person name="Rokas A."/>
            <person name="Ruiz-Duenas F.J."/>
            <person name="Sabat G."/>
            <person name="Salamov A."/>
            <person name="Samejima M."/>
            <person name="Schmutz J."/>
            <person name="Slot J.C."/>
            <person name="St John F."/>
            <person name="Stenlid J."/>
            <person name="Sun H."/>
            <person name="Sun S."/>
            <person name="Syed K."/>
            <person name="Tsang A."/>
            <person name="Wiebenga A."/>
            <person name="Young D."/>
            <person name="Pisabarro A."/>
            <person name="Eastwood D.C."/>
            <person name="Martin F."/>
            <person name="Cullen D."/>
            <person name="Grigoriev I.V."/>
            <person name="Hibbett D.S."/>
        </authorList>
    </citation>
    <scope>NUCLEOTIDE SEQUENCE [LARGE SCALE GENOMIC DNA]</scope>
    <source>
        <strain evidence="2">RWD-64-598 SS2</strain>
    </source>
</reference>
<dbReference type="OrthoDB" id="10008801at2759"/>
<dbReference type="EMBL" id="JH711577">
    <property type="protein sequence ID" value="EIW82200.1"/>
    <property type="molecule type" value="Genomic_DNA"/>
</dbReference>